<feature type="region of interest" description="Disordered" evidence="1">
    <location>
        <begin position="1"/>
        <end position="21"/>
    </location>
</feature>
<dbReference type="Proteomes" id="UP000295560">
    <property type="component" value="Unassembled WGS sequence"/>
</dbReference>
<keyword evidence="2" id="KW-0812">Transmembrane</keyword>
<protein>
    <submittedName>
        <fullName evidence="4">Uncharacterized protein DUF1707</fullName>
    </submittedName>
</protein>
<feature type="transmembrane region" description="Helical" evidence="2">
    <location>
        <begin position="85"/>
        <end position="105"/>
    </location>
</feature>
<dbReference type="EMBL" id="SMFZ01000002">
    <property type="protein sequence ID" value="TCK19864.1"/>
    <property type="molecule type" value="Genomic_DNA"/>
</dbReference>
<dbReference type="PANTHER" id="PTHR40763">
    <property type="entry name" value="MEMBRANE PROTEIN-RELATED"/>
    <property type="match status" value="1"/>
</dbReference>
<keyword evidence="2" id="KW-1133">Transmembrane helix</keyword>
<sequence length="147" mass="16259">MSTDTTPTPAPAVLASDAERERVTDRLREAAVEGRLTLAESDERQAAAYAARTRDELVPLVADLPAVRRPSRPRRGPMTPRARRIFTIHAAVTAVVVVALVIAWAFSPAPFFFPAFPTFWLALALFVHSRRAEREPSADELMPEALR</sequence>
<evidence type="ECO:0000259" key="3">
    <source>
        <dbReference type="Pfam" id="PF08044"/>
    </source>
</evidence>
<evidence type="ECO:0000256" key="1">
    <source>
        <dbReference type="SAM" id="MobiDB-lite"/>
    </source>
</evidence>
<dbReference type="RefSeq" id="WP_132428191.1">
    <property type="nucleotide sequence ID" value="NZ_SMFZ01000002.1"/>
</dbReference>
<feature type="transmembrane region" description="Helical" evidence="2">
    <location>
        <begin position="111"/>
        <end position="127"/>
    </location>
</feature>
<dbReference type="PANTHER" id="PTHR40763:SF4">
    <property type="entry name" value="DUF1707 DOMAIN-CONTAINING PROTEIN"/>
    <property type="match status" value="1"/>
</dbReference>
<proteinExistence type="predicted"/>
<dbReference type="Pfam" id="PF08044">
    <property type="entry name" value="DUF1707"/>
    <property type="match status" value="1"/>
</dbReference>
<name>A0A4R1HCV9_PSEEN</name>
<reference evidence="4 5" key="1">
    <citation type="submission" date="2019-03" db="EMBL/GenBank/DDBJ databases">
        <title>Sequencing the genomes of 1000 actinobacteria strains.</title>
        <authorList>
            <person name="Klenk H.-P."/>
        </authorList>
    </citation>
    <scope>NUCLEOTIDE SEQUENCE [LARGE SCALE GENOMIC DNA]</scope>
    <source>
        <strain evidence="4 5">DSM 44969</strain>
    </source>
</reference>
<accession>A0A4R1HCV9</accession>
<dbReference type="OrthoDB" id="3577797at2"/>
<organism evidence="4 5">
    <name type="scientific">Pseudonocardia endophytica</name>
    <dbReference type="NCBI Taxonomy" id="401976"/>
    <lineage>
        <taxon>Bacteria</taxon>
        <taxon>Bacillati</taxon>
        <taxon>Actinomycetota</taxon>
        <taxon>Actinomycetes</taxon>
        <taxon>Pseudonocardiales</taxon>
        <taxon>Pseudonocardiaceae</taxon>
        <taxon>Pseudonocardia</taxon>
    </lineage>
</organism>
<comment type="caution">
    <text evidence="4">The sequence shown here is derived from an EMBL/GenBank/DDBJ whole genome shotgun (WGS) entry which is preliminary data.</text>
</comment>
<keyword evidence="5" id="KW-1185">Reference proteome</keyword>
<evidence type="ECO:0000313" key="4">
    <source>
        <dbReference type="EMBL" id="TCK19864.1"/>
    </source>
</evidence>
<feature type="domain" description="DUF1707" evidence="3">
    <location>
        <begin position="14"/>
        <end position="65"/>
    </location>
</feature>
<keyword evidence="2" id="KW-0472">Membrane</keyword>
<evidence type="ECO:0000313" key="5">
    <source>
        <dbReference type="Proteomes" id="UP000295560"/>
    </source>
</evidence>
<evidence type="ECO:0000256" key="2">
    <source>
        <dbReference type="SAM" id="Phobius"/>
    </source>
</evidence>
<dbReference type="InterPro" id="IPR012551">
    <property type="entry name" value="DUF1707_SHOCT-like"/>
</dbReference>
<dbReference type="AlphaFoldDB" id="A0A4R1HCV9"/>
<gene>
    <name evidence="4" type="ORF">EV378_3807</name>
</gene>